<keyword evidence="3" id="KW-0288">FMN</keyword>
<comment type="cofactor">
    <cofactor evidence="1">
        <name>FMN</name>
        <dbReference type="ChEBI" id="CHEBI:58210"/>
    </cofactor>
</comment>
<dbReference type="EMBL" id="JAUSTW010000011">
    <property type="protein sequence ID" value="MDQ0201741.1"/>
    <property type="molecule type" value="Genomic_DNA"/>
</dbReference>
<keyword evidence="2" id="KW-0285">Flavoprotein</keyword>
<evidence type="ECO:0000256" key="3">
    <source>
        <dbReference type="ARBA" id="ARBA00022643"/>
    </source>
</evidence>
<dbReference type="PANTHER" id="PTHR33798">
    <property type="entry name" value="FLAVOPROTEIN OXYGENASE"/>
    <property type="match status" value="1"/>
</dbReference>
<evidence type="ECO:0000256" key="1">
    <source>
        <dbReference type="ARBA" id="ARBA00001917"/>
    </source>
</evidence>
<comment type="caution">
    <text evidence="6">The sequence shown here is derived from an EMBL/GenBank/DDBJ whole genome shotgun (WGS) entry which is preliminary data.</text>
</comment>
<dbReference type="Gene3D" id="2.30.110.10">
    <property type="entry name" value="Electron Transport, Fmn-binding Protein, Chain A"/>
    <property type="match status" value="1"/>
</dbReference>
<comment type="similarity">
    <text evidence="4">Belongs to the flavoredoxin family.</text>
</comment>
<name>A0ABT9Y1N8_9BACI</name>
<dbReference type="InterPro" id="IPR012349">
    <property type="entry name" value="Split_barrel_FMN-bd"/>
</dbReference>
<protein>
    <submittedName>
        <fullName evidence="6">Flavin reductase (DIM6/NTAB) family NADH-FMN oxidoreductase RutF</fullName>
    </submittedName>
</protein>
<sequence>MVSLLSIDPASLSERENYKFLIGSIIPRPIAFVTSISKDGILNGAPFSYFNIVSSNPPLISLSIQRSAGRQKDTARNIIESKEFVVHIVDEQNVEKINKTAANLPPDESEIDLANLTPVKSVKISVPGVKEAKIRMECTLEHSLELGGSDTPGCELIIGKIVQFHIENDIYENGRIDPRGLAAVSRLAGNYYAKIGEIFEIERSK</sequence>
<proteinExistence type="inferred from homology"/>
<keyword evidence="7" id="KW-1185">Reference proteome</keyword>
<dbReference type="SUPFAM" id="SSF50475">
    <property type="entry name" value="FMN-binding split barrel"/>
    <property type="match status" value="1"/>
</dbReference>
<dbReference type="Pfam" id="PF01613">
    <property type="entry name" value="Flavin_Reduct"/>
    <property type="match status" value="1"/>
</dbReference>
<accession>A0ABT9Y1N8</accession>
<evidence type="ECO:0000259" key="5">
    <source>
        <dbReference type="SMART" id="SM00903"/>
    </source>
</evidence>
<evidence type="ECO:0000313" key="7">
    <source>
        <dbReference type="Proteomes" id="UP001224122"/>
    </source>
</evidence>
<dbReference type="Proteomes" id="UP001224122">
    <property type="component" value="Unassembled WGS sequence"/>
</dbReference>
<dbReference type="PANTHER" id="PTHR33798:SF5">
    <property type="entry name" value="FLAVIN REDUCTASE LIKE DOMAIN-CONTAINING PROTEIN"/>
    <property type="match status" value="1"/>
</dbReference>
<evidence type="ECO:0000313" key="6">
    <source>
        <dbReference type="EMBL" id="MDQ0201741.1"/>
    </source>
</evidence>
<organism evidence="6 7">
    <name type="scientific">Neobacillus ginsengisoli</name>
    <dbReference type="NCBI Taxonomy" id="904295"/>
    <lineage>
        <taxon>Bacteria</taxon>
        <taxon>Bacillati</taxon>
        <taxon>Bacillota</taxon>
        <taxon>Bacilli</taxon>
        <taxon>Bacillales</taxon>
        <taxon>Bacillaceae</taxon>
        <taxon>Neobacillus</taxon>
    </lineage>
</organism>
<feature type="domain" description="Flavin reductase like" evidence="5">
    <location>
        <begin position="23"/>
        <end position="178"/>
    </location>
</feature>
<evidence type="ECO:0000256" key="2">
    <source>
        <dbReference type="ARBA" id="ARBA00022630"/>
    </source>
</evidence>
<reference evidence="6 7" key="1">
    <citation type="submission" date="2023-07" db="EMBL/GenBank/DDBJ databases">
        <title>Genomic Encyclopedia of Type Strains, Phase IV (KMG-IV): sequencing the most valuable type-strain genomes for metagenomic binning, comparative biology and taxonomic classification.</title>
        <authorList>
            <person name="Goeker M."/>
        </authorList>
    </citation>
    <scope>NUCLEOTIDE SEQUENCE [LARGE SCALE GENOMIC DNA]</scope>
    <source>
        <strain evidence="6 7">DSM 27594</strain>
    </source>
</reference>
<evidence type="ECO:0000256" key="4">
    <source>
        <dbReference type="ARBA" id="ARBA00038054"/>
    </source>
</evidence>
<gene>
    <name evidence="6" type="ORF">J2S10_004951</name>
</gene>
<dbReference type="InterPro" id="IPR002563">
    <property type="entry name" value="Flavin_Rdtase-like_dom"/>
</dbReference>
<dbReference type="SMART" id="SM00903">
    <property type="entry name" value="Flavin_Reduct"/>
    <property type="match status" value="1"/>
</dbReference>